<feature type="compositionally biased region" description="Basic and acidic residues" evidence="1">
    <location>
        <begin position="1"/>
        <end position="12"/>
    </location>
</feature>
<protein>
    <submittedName>
        <fullName evidence="2">Vacuolar protein sorting-associated protein 9a</fullName>
    </submittedName>
</protein>
<keyword evidence="3" id="KW-1185">Reference proteome</keyword>
<feature type="region of interest" description="Disordered" evidence="1">
    <location>
        <begin position="1"/>
        <end position="119"/>
    </location>
</feature>
<comment type="caution">
    <text evidence="2">The sequence shown here is derived from an EMBL/GenBank/DDBJ whole genome shotgun (WGS) entry which is preliminary data.</text>
</comment>
<evidence type="ECO:0000256" key="1">
    <source>
        <dbReference type="SAM" id="MobiDB-lite"/>
    </source>
</evidence>
<feature type="compositionally biased region" description="Low complexity" evidence="1">
    <location>
        <begin position="35"/>
        <end position="51"/>
    </location>
</feature>
<dbReference type="EMBL" id="SNSC02000003">
    <property type="protein sequence ID" value="TID25774.1"/>
    <property type="molecule type" value="Genomic_DNA"/>
</dbReference>
<dbReference type="AlphaFoldDB" id="A0A4Z1PSJ2"/>
<reference evidence="2 3" key="1">
    <citation type="submission" date="2019-04" db="EMBL/GenBank/DDBJ databases">
        <title>High contiguity whole genome sequence and gene annotation resource for two Venturia nashicola isolates.</title>
        <authorList>
            <person name="Prokchorchik M."/>
            <person name="Won K."/>
            <person name="Lee Y."/>
            <person name="Choi E.D."/>
            <person name="Segonzac C."/>
            <person name="Sohn K.H."/>
        </authorList>
    </citation>
    <scope>NUCLEOTIDE SEQUENCE [LARGE SCALE GENOMIC DNA]</scope>
    <source>
        <strain evidence="2 3">PRI2</strain>
    </source>
</reference>
<sequence length="371" mass="41031">MAKRGLSEENRDTVSPTSKRLKVDTPTSTPPTIAEAESTTPSPKSTTTTAEPPKPITTAVEPSKLKKSVIESRPTKEESTTEIIKSITHATEPSKLKKSVTEPAPAKKVPPPKPTSDASTKSEIEKYFGYHFHSTRVFASPEDKKHPGSVPDYHISSSLLVSILSDLSPAALKHFSDEYLDDVYVFIGHLEQIREFASVAVRFPKIAGRIKLDSRKVCDPEREKMPVGLDSEEQQKKLAVKVEKVELWKEGVRKVAVLVGEEMGLDEESFKEKLASITPLTAKVNEPLVEVDKRKWINPVAEDLKVLKYKEGGWSVVISCNSVLAAEEKQTFQLWGDIGGVGGLWKYYETQKEDANMELDVEKVEAGEGSS</sequence>
<evidence type="ECO:0000313" key="2">
    <source>
        <dbReference type="EMBL" id="TID25774.1"/>
    </source>
</evidence>
<feature type="compositionally biased region" description="Basic and acidic residues" evidence="1">
    <location>
        <begin position="68"/>
        <end position="79"/>
    </location>
</feature>
<gene>
    <name evidence="2" type="ORF">E6O75_ATG03637</name>
</gene>
<dbReference type="Proteomes" id="UP000298493">
    <property type="component" value="Unassembled WGS sequence"/>
</dbReference>
<evidence type="ECO:0000313" key="3">
    <source>
        <dbReference type="Proteomes" id="UP000298493"/>
    </source>
</evidence>
<name>A0A4Z1PSJ2_9PEZI</name>
<proteinExistence type="predicted"/>
<accession>A0A4Z1PSJ2</accession>
<organism evidence="2 3">
    <name type="scientific">Venturia nashicola</name>
    <dbReference type="NCBI Taxonomy" id="86259"/>
    <lineage>
        <taxon>Eukaryota</taxon>
        <taxon>Fungi</taxon>
        <taxon>Dikarya</taxon>
        <taxon>Ascomycota</taxon>
        <taxon>Pezizomycotina</taxon>
        <taxon>Dothideomycetes</taxon>
        <taxon>Pleosporomycetidae</taxon>
        <taxon>Venturiales</taxon>
        <taxon>Venturiaceae</taxon>
        <taxon>Venturia</taxon>
    </lineage>
</organism>